<dbReference type="InterPro" id="IPR018060">
    <property type="entry name" value="HTH_AraC"/>
</dbReference>
<evidence type="ECO:0000259" key="4">
    <source>
        <dbReference type="PROSITE" id="PS01124"/>
    </source>
</evidence>
<dbReference type="Pfam" id="PF12833">
    <property type="entry name" value="HTH_18"/>
    <property type="match status" value="1"/>
</dbReference>
<dbReference type="PROSITE" id="PS01124">
    <property type="entry name" value="HTH_ARAC_FAMILY_2"/>
    <property type="match status" value="1"/>
</dbReference>
<evidence type="ECO:0000256" key="3">
    <source>
        <dbReference type="ARBA" id="ARBA00023163"/>
    </source>
</evidence>
<reference evidence="5" key="1">
    <citation type="submission" date="2019-11" db="EMBL/GenBank/DDBJ databases">
        <authorList>
            <person name="Feng L."/>
        </authorList>
    </citation>
    <scope>NUCLEOTIDE SEQUENCE</scope>
    <source>
        <strain evidence="5">IbartlettiiLFYP30</strain>
    </source>
</reference>
<dbReference type="InterPro" id="IPR009057">
    <property type="entry name" value="Homeodomain-like_sf"/>
</dbReference>
<evidence type="ECO:0000256" key="2">
    <source>
        <dbReference type="ARBA" id="ARBA00023125"/>
    </source>
</evidence>
<dbReference type="Gene3D" id="1.10.10.60">
    <property type="entry name" value="Homeodomain-like"/>
    <property type="match status" value="2"/>
</dbReference>
<protein>
    <submittedName>
        <fullName evidence="5">Arabinose operon regulatory protein</fullName>
    </submittedName>
</protein>
<organism evidence="5">
    <name type="scientific">Intestinibacter bartlettii</name>
    <dbReference type="NCBI Taxonomy" id="261299"/>
    <lineage>
        <taxon>Bacteria</taxon>
        <taxon>Bacillati</taxon>
        <taxon>Bacillota</taxon>
        <taxon>Clostridia</taxon>
        <taxon>Peptostreptococcales</taxon>
        <taxon>Peptostreptococcaceae</taxon>
        <taxon>Intestinibacter</taxon>
    </lineage>
</organism>
<keyword evidence="2" id="KW-0238">DNA-binding</keyword>
<feature type="domain" description="HTH araC/xylS-type" evidence="4">
    <location>
        <begin position="308"/>
        <end position="406"/>
    </location>
</feature>
<keyword evidence="3" id="KW-0804">Transcription</keyword>
<dbReference type="GO" id="GO:0043565">
    <property type="term" value="F:sequence-specific DNA binding"/>
    <property type="evidence" value="ECO:0007669"/>
    <property type="project" value="InterPro"/>
</dbReference>
<sequence length="409" mass="47955">MLKTNFNYNDFYNLMTSILNSALSLPIMKLNETDKFINHPYSKFRKIIWPDYNLYNNKNIENLYRTDNGYLKVIKSSMKFVSIILTIPKEISDDILLLGPFLEMQPTDKFIETLMKENNLDENLHNTISTYYKSLPIVNSITVISTLNSILSSFLIGYNNYHIYHVNFDEKKLKKIDYINRDDSEFNNEYYKQYRTYLSNISNCVSIGKFHEAKEYLKLYIQLTGFFKEHSIDQIKHNLYTLNSRLESSLLKTSIPGSHVYLLYKKIEVQIKNENNLSTLEKLPYKILKKYCLLSTNYNLKSYSLTVRNAIEYINLNLNMELSLSNVSEVLDKNPSFLSNQFKKETGKTITKYIQETRIEKAINLLTTTELSIQEISETVGIHDLSWFSKLFKNIVGVSPSQYRATEFN</sequence>
<proteinExistence type="predicted"/>
<dbReference type="PRINTS" id="PR00032">
    <property type="entry name" value="HTHARAC"/>
</dbReference>
<evidence type="ECO:0000256" key="1">
    <source>
        <dbReference type="ARBA" id="ARBA00023015"/>
    </source>
</evidence>
<dbReference type="SMART" id="SM00342">
    <property type="entry name" value="HTH_ARAC"/>
    <property type="match status" value="1"/>
</dbReference>
<dbReference type="EMBL" id="CACRUE010000044">
    <property type="protein sequence ID" value="VYU50879.1"/>
    <property type="molecule type" value="Genomic_DNA"/>
</dbReference>
<dbReference type="RefSeq" id="WP_156531193.1">
    <property type="nucleotide sequence ID" value="NZ_CACRUE010000044.1"/>
</dbReference>
<keyword evidence="1" id="KW-0805">Transcription regulation</keyword>
<evidence type="ECO:0000313" key="5">
    <source>
        <dbReference type="EMBL" id="VYU50879.1"/>
    </source>
</evidence>
<dbReference type="PROSITE" id="PS00041">
    <property type="entry name" value="HTH_ARAC_FAMILY_1"/>
    <property type="match status" value="1"/>
</dbReference>
<name>A0A6N3FGF1_9FIRM</name>
<dbReference type="InterPro" id="IPR020449">
    <property type="entry name" value="Tscrpt_reg_AraC-type_HTH"/>
</dbReference>
<accession>A0A6N3FGF1</accession>
<dbReference type="PANTHER" id="PTHR43280:SF28">
    <property type="entry name" value="HTH-TYPE TRANSCRIPTIONAL ACTIVATOR RHAS"/>
    <property type="match status" value="1"/>
</dbReference>
<dbReference type="SUPFAM" id="SSF46689">
    <property type="entry name" value="Homeodomain-like"/>
    <property type="match status" value="2"/>
</dbReference>
<dbReference type="PANTHER" id="PTHR43280">
    <property type="entry name" value="ARAC-FAMILY TRANSCRIPTIONAL REGULATOR"/>
    <property type="match status" value="1"/>
</dbReference>
<dbReference type="GO" id="GO:0003700">
    <property type="term" value="F:DNA-binding transcription factor activity"/>
    <property type="evidence" value="ECO:0007669"/>
    <property type="project" value="InterPro"/>
</dbReference>
<dbReference type="AlphaFoldDB" id="A0A6N3FGF1"/>
<dbReference type="InterPro" id="IPR018062">
    <property type="entry name" value="HTH_AraC-typ_CS"/>
</dbReference>
<gene>
    <name evidence="5" type="primary">araC_1</name>
    <name evidence="5" type="ORF">IBLFYP30_00387</name>
</gene>